<evidence type="ECO:0000313" key="1">
    <source>
        <dbReference type="EMBL" id="KKM04564.1"/>
    </source>
</evidence>
<reference evidence="1" key="1">
    <citation type="journal article" date="2015" name="Nature">
        <title>Complex archaea that bridge the gap between prokaryotes and eukaryotes.</title>
        <authorList>
            <person name="Spang A."/>
            <person name="Saw J.H."/>
            <person name="Jorgensen S.L."/>
            <person name="Zaremba-Niedzwiedzka K."/>
            <person name="Martijn J."/>
            <person name="Lind A.E."/>
            <person name="van Eijk R."/>
            <person name="Schleper C."/>
            <person name="Guy L."/>
            <person name="Ettema T.J."/>
        </authorList>
    </citation>
    <scope>NUCLEOTIDE SEQUENCE</scope>
</reference>
<comment type="caution">
    <text evidence="1">The sequence shown here is derived from an EMBL/GenBank/DDBJ whole genome shotgun (WGS) entry which is preliminary data.</text>
</comment>
<gene>
    <name evidence="1" type="ORF">LCGC14_1763050</name>
</gene>
<organism evidence="1">
    <name type="scientific">marine sediment metagenome</name>
    <dbReference type="NCBI Taxonomy" id="412755"/>
    <lineage>
        <taxon>unclassified sequences</taxon>
        <taxon>metagenomes</taxon>
        <taxon>ecological metagenomes</taxon>
    </lineage>
</organism>
<accession>A0A0F9H0F4</accession>
<name>A0A0F9H0F4_9ZZZZ</name>
<proteinExistence type="predicted"/>
<dbReference type="EMBL" id="LAZR01016424">
    <property type="protein sequence ID" value="KKM04564.1"/>
    <property type="molecule type" value="Genomic_DNA"/>
</dbReference>
<dbReference type="AlphaFoldDB" id="A0A0F9H0F4"/>
<protein>
    <submittedName>
        <fullName evidence="1">Uncharacterized protein</fullName>
    </submittedName>
</protein>
<sequence length="72" mass="8349">MVKLENETQIYDGIYRGLCQTISAHGVIHRELIDSATKRVLGEIKNLLYNNKVYLIKRVRNGRGRYKEIKTG</sequence>